<feature type="transmembrane region" description="Helical" evidence="6">
    <location>
        <begin position="145"/>
        <end position="171"/>
    </location>
</feature>
<dbReference type="InterPro" id="IPR011701">
    <property type="entry name" value="MFS"/>
</dbReference>
<feature type="transmembrane region" description="Helical" evidence="6">
    <location>
        <begin position="407"/>
        <end position="425"/>
    </location>
</feature>
<dbReference type="SUPFAM" id="SSF103473">
    <property type="entry name" value="MFS general substrate transporter"/>
    <property type="match status" value="1"/>
</dbReference>
<protein>
    <submittedName>
        <fullName evidence="7">MFS transporter</fullName>
    </submittedName>
</protein>
<dbReference type="GO" id="GO:0022857">
    <property type="term" value="F:transmembrane transporter activity"/>
    <property type="evidence" value="ECO:0007669"/>
    <property type="project" value="InterPro"/>
</dbReference>
<evidence type="ECO:0000313" key="8">
    <source>
        <dbReference type="Proteomes" id="UP000657385"/>
    </source>
</evidence>
<feature type="transmembrane region" description="Helical" evidence="6">
    <location>
        <begin position="287"/>
        <end position="307"/>
    </location>
</feature>
<dbReference type="EMBL" id="JADPRT010000003">
    <property type="protein sequence ID" value="MBF9068148.1"/>
    <property type="molecule type" value="Genomic_DNA"/>
</dbReference>
<keyword evidence="5 6" id="KW-0472">Membrane</keyword>
<evidence type="ECO:0000256" key="3">
    <source>
        <dbReference type="ARBA" id="ARBA00022692"/>
    </source>
</evidence>
<dbReference type="Gene3D" id="1.20.1250.20">
    <property type="entry name" value="MFS general substrate transporter like domains"/>
    <property type="match status" value="1"/>
</dbReference>
<keyword evidence="2" id="KW-1003">Cell membrane</keyword>
<dbReference type="Pfam" id="PF07690">
    <property type="entry name" value="MFS_1"/>
    <property type="match status" value="1"/>
</dbReference>
<reference evidence="7" key="1">
    <citation type="submission" date="2020-11" db="EMBL/GenBank/DDBJ databases">
        <title>Isolation and identification of active actinomycetes.</title>
        <authorList>
            <person name="Yu B."/>
        </authorList>
    </citation>
    <scope>NUCLEOTIDE SEQUENCE</scope>
    <source>
        <strain evidence="7">NEAU-YB345</strain>
    </source>
</reference>
<evidence type="ECO:0000256" key="6">
    <source>
        <dbReference type="SAM" id="Phobius"/>
    </source>
</evidence>
<gene>
    <name evidence="7" type="ORF">I2501_08860</name>
</gene>
<feature type="transmembrane region" description="Helical" evidence="6">
    <location>
        <begin position="183"/>
        <end position="203"/>
    </location>
</feature>
<proteinExistence type="predicted"/>
<name>A0A931FC64_9ACTN</name>
<sequence length="450" mass="46370">MATTASNPSLRELLTLRGFRRLLATRLLSQLSDGVFQAALAAYVVFSPERQPTPAAIASAFAVLLMPFCLVGPFAGVLLDRWRRRQVLVYGNLLRLVCCLATGALVAIQAPTWVFFTAALVVTGVNRFVLAGLSAALPHVVSEQLLIGANALAPTAGTLAATLGGGAAFVVRLALPASAGSNALLVCLAGFGYASSALVAATMGKDSLGPDRSDLDHAHETTVRTAVADTARGLLDGFRHLIHEGKPAARALGAITVCRFCYGLLLVLLLMLCRNTFAAPSDQTAGLRWLGLALGASAAGYFSAAALTPWAGRRLTVPGWLTTCCALGAVVVVALGLFFTPWPTMVAAYALGLVTQAAKISTDTLVQSNVDDAYRGRVFALYDVLFNGALVAAAALCVALLPTSGRSATVVLTAAALYGAAAVVYGSTRPWRTGATAAGPAKPTAPSTTA</sequence>
<dbReference type="GO" id="GO:0005886">
    <property type="term" value="C:plasma membrane"/>
    <property type="evidence" value="ECO:0007669"/>
    <property type="project" value="UniProtKB-SubCell"/>
</dbReference>
<evidence type="ECO:0000256" key="5">
    <source>
        <dbReference type="ARBA" id="ARBA00023136"/>
    </source>
</evidence>
<feature type="transmembrane region" description="Helical" evidence="6">
    <location>
        <begin position="378"/>
        <end position="401"/>
    </location>
</feature>
<dbReference type="PANTHER" id="PTHR23513:SF17">
    <property type="entry name" value="MEMBRANE PROTEIN"/>
    <property type="match status" value="1"/>
</dbReference>
<evidence type="ECO:0000256" key="1">
    <source>
        <dbReference type="ARBA" id="ARBA00004651"/>
    </source>
</evidence>
<comment type="subcellular location">
    <subcellularLocation>
        <location evidence="1">Cell membrane</location>
        <topology evidence="1">Multi-pass membrane protein</topology>
    </subcellularLocation>
</comment>
<keyword evidence="4 6" id="KW-1133">Transmembrane helix</keyword>
<evidence type="ECO:0000256" key="4">
    <source>
        <dbReference type="ARBA" id="ARBA00022989"/>
    </source>
</evidence>
<dbReference type="AlphaFoldDB" id="A0A931FC64"/>
<dbReference type="CDD" id="cd06173">
    <property type="entry name" value="MFS_MefA_like"/>
    <property type="match status" value="1"/>
</dbReference>
<keyword evidence="8" id="KW-1185">Reference proteome</keyword>
<dbReference type="Proteomes" id="UP000657385">
    <property type="component" value="Unassembled WGS sequence"/>
</dbReference>
<dbReference type="RefSeq" id="WP_196193310.1">
    <property type="nucleotide sequence ID" value="NZ_JADPRT010000003.1"/>
</dbReference>
<feature type="transmembrane region" description="Helical" evidence="6">
    <location>
        <begin position="27"/>
        <end position="46"/>
    </location>
</feature>
<feature type="transmembrane region" description="Helical" evidence="6">
    <location>
        <begin position="251"/>
        <end position="272"/>
    </location>
</feature>
<evidence type="ECO:0000313" key="7">
    <source>
        <dbReference type="EMBL" id="MBF9068148.1"/>
    </source>
</evidence>
<organism evidence="7 8">
    <name type="scientific">Streptacidiphilus fuscans</name>
    <dbReference type="NCBI Taxonomy" id="2789292"/>
    <lineage>
        <taxon>Bacteria</taxon>
        <taxon>Bacillati</taxon>
        <taxon>Actinomycetota</taxon>
        <taxon>Actinomycetes</taxon>
        <taxon>Kitasatosporales</taxon>
        <taxon>Streptomycetaceae</taxon>
        <taxon>Streptacidiphilus</taxon>
    </lineage>
</organism>
<dbReference type="PANTHER" id="PTHR23513">
    <property type="entry name" value="INTEGRAL MEMBRANE EFFLUX PROTEIN-RELATED"/>
    <property type="match status" value="1"/>
</dbReference>
<feature type="transmembrane region" description="Helical" evidence="6">
    <location>
        <begin position="319"/>
        <end position="340"/>
    </location>
</feature>
<feature type="transmembrane region" description="Helical" evidence="6">
    <location>
        <begin position="58"/>
        <end position="80"/>
    </location>
</feature>
<dbReference type="InterPro" id="IPR036259">
    <property type="entry name" value="MFS_trans_sf"/>
</dbReference>
<accession>A0A931FC64</accession>
<keyword evidence="3 6" id="KW-0812">Transmembrane</keyword>
<evidence type="ECO:0000256" key="2">
    <source>
        <dbReference type="ARBA" id="ARBA00022475"/>
    </source>
</evidence>
<feature type="transmembrane region" description="Helical" evidence="6">
    <location>
        <begin position="87"/>
        <end position="107"/>
    </location>
</feature>
<comment type="caution">
    <text evidence="7">The sequence shown here is derived from an EMBL/GenBank/DDBJ whole genome shotgun (WGS) entry which is preliminary data.</text>
</comment>